<dbReference type="OrthoDB" id="9799304at2"/>
<dbReference type="PATRIC" id="fig|438.15.peg.3308"/>
<dbReference type="PANTHER" id="PTHR42885:SF1">
    <property type="entry name" value="THREONINE-PHOSPHATE DECARBOXYLASE"/>
    <property type="match status" value="1"/>
</dbReference>
<dbReference type="Gene3D" id="3.40.640.10">
    <property type="entry name" value="Type I PLP-dependent aspartate aminotransferase-like (Major domain)"/>
    <property type="match status" value="1"/>
</dbReference>
<dbReference type="GO" id="GO:0030170">
    <property type="term" value="F:pyridoxal phosphate binding"/>
    <property type="evidence" value="ECO:0007669"/>
    <property type="project" value="InterPro"/>
</dbReference>
<evidence type="ECO:0000313" key="12">
    <source>
        <dbReference type="EMBL" id="OAZ58478.1"/>
    </source>
</evidence>
<dbReference type="InterPro" id="IPR015421">
    <property type="entry name" value="PyrdxlP-dep_Trfase_major"/>
</dbReference>
<dbReference type="GO" id="GO:0048472">
    <property type="term" value="F:threonine-phosphate decarboxylase activity"/>
    <property type="evidence" value="ECO:0007669"/>
    <property type="project" value="UniProtKB-EC"/>
</dbReference>
<evidence type="ECO:0000256" key="8">
    <source>
        <dbReference type="ARBA" id="ARBA00029996"/>
    </source>
</evidence>
<dbReference type="InterPro" id="IPR005860">
    <property type="entry name" value="CobD"/>
</dbReference>
<name>A0A1A0C5V8_ACEPA</name>
<accession>A0A1A0C5V8</accession>
<protein>
    <recommendedName>
        <fullName evidence="4">threonine-phosphate decarboxylase</fullName>
        <ecNumber evidence="4">4.1.1.81</ecNumber>
    </recommendedName>
    <alternativeName>
        <fullName evidence="8">L-threonine-O-3-phosphate decarboxylase</fullName>
    </alternativeName>
</protein>
<dbReference type="CDD" id="cd00609">
    <property type="entry name" value="AAT_like"/>
    <property type="match status" value="1"/>
</dbReference>
<evidence type="ECO:0000256" key="5">
    <source>
        <dbReference type="ARBA" id="ARBA00022573"/>
    </source>
</evidence>
<reference evidence="12 13" key="1">
    <citation type="submission" date="2016-05" db="EMBL/GenBank/DDBJ databases">
        <title>Genome sequencing of Acetobacter pasteurianus strain SRCM100623.</title>
        <authorList>
            <person name="Song Y.R."/>
        </authorList>
    </citation>
    <scope>NUCLEOTIDE SEQUENCE [LARGE SCALE GENOMIC DNA]</scope>
    <source>
        <strain evidence="12 13">SRCM100623</strain>
    </source>
</reference>
<feature type="compositionally biased region" description="Basic and acidic residues" evidence="10">
    <location>
        <begin position="1"/>
        <end position="13"/>
    </location>
</feature>
<dbReference type="RefSeq" id="WP_003629249.1">
    <property type="nucleotide sequence ID" value="NZ_LYUD01000174.1"/>
</dbReference>
<dbReference type="SUPFAM" id="SSF53383">
    <property type="entry name" value="PLP-dependent transferases"/>
    <property type="match status" value="1"/>
</dbReference>
<dbReference type="PANTHER" id="PTHR42885">
    <property type="entry name" value="HISTIDINOL-PHOSPHATE AMINOTRANSFERASE-RELATED"/>
    <property type="match status" value="1"/>
</dbReference>
<dbReference type="AlphaFoldDB" id="A0A1A0C5V8"/>
<evidence type="ECO:0000256" key="4">
    <source>
        <dbReference type="ARBA" id="ARBA00012285"/>
    </source>
</evidence>
<comment type="pathway">
    <text evidence="3">Cofactor biosynthesis; adenosylcobalamin biosynthesis.</text>
</comment>
<keyword evidence="6" id="KW-0663">Pyridoxal phosphate</keyword>
<comment type="catalytic activity">
    <reaction evidence="9">
        <text>O-phospho-L-threonine + H(+) = (R)-1-aminopropan-2-yl phosphate + CO2</text>
        <dbReference type="Rhea" id="RHEA:11492"/>
        <dbReference type="ChEBI" id="CHEBI:15378"/>
        <dbReference type="ChEBI" id="CHEBI:16526"/>
        <dbReference type="ChEBI" id="CHEBI:58563"/>
        <dbReference type="ChEBI" id="CHEBI:58675"/>
        <dbReference type="EC" id="4.1.1.81"/>
    </reaction>
</comment>
<comment type="caution">
    <text evidence="12">The sequence shown here is derived from an EMBL/GenBank/DDBJ whole genome shotgun (WGS) entry which is preliminary data.</text>
</comment>
<dbReference type="InterPro" id="IPR015422">
    <property type="entry name" value="PyrdxlP-dep_Trfase_small"/>
</dbReference>
<dbReference type="PROSITE" id="PS00105">
    <property type="entry name" value="AA_TRANSFER_CLASS_1"/>
    <property type="match status" value="1"/>
</dbReference>
<evidence type="ECO:0000256" key="2">
    <source>
        <dbReference type="ARBA" id="ARBA00003444"/>
    </source>
</evidence>
<comment type="cofactor">
    <cofactor evidence="1">
        <name>pyridoxal 5'-phosphate</name>
        <dbReference type="ChEBI" id="CHEBI:597326"/>
    </cofactor>
</comment>
<dbReference type="InterPro" id="IPR004838">
    <property type="entry name" value="NHTrfase_class1_PyrdxlP-BS"/>
</dbReference>
<evidence type="ECO:0000259" key="11">
    <source>
        <dbReference type="Pfam" id="PF00155"/>
    </source>
</evidence>
<proteinExistence type="predicted"/>
<evidence type="ECO:0000256" key="9">
    <source>
        <dbReference type="ARBA" id="ARBA00048531"/>
    </source>
</evidence>
<dbReference type="Proteomes" id="UP000093796">
    <property type="component" value="Unassembled WGS sequence"/>
</dbReference>
<comment type="function">
    <text evidence="2">Decarboxylates L-threonine-O-3-phosphate to yield (R)-1-amino-2-propanol O-2-phosphate, the precursor for the linkage between the nucleotide loop and the corrin ring in cobalamin.</text>
</comment>
<dbReference type="Pfam" id="PF00155">
    <property type="entry name" value="Aminotran_1_2"/>
    <property type="match status" value="1"/>
</dbReference>
<evidence type="ECO:0000256" key="7">
    <source>
        <dbReference type="ARBA" id="ARBA00023239"/>
    </source>
</evidence>
<evidence type="ECO:0000256" key="3">
    <source>
        <dbReference type="ARBA" id="ARBA00004953"/>
    </source>
</evidence>
<dbReference type="InterPro" id="IPR015424">
    <property type="entry name" value="PyrdxlP-dep_Trfase"/>
</dbReference>
<evidence type="ECO:0000256" key="10">
    <source>
        <dbReference type="SAM" id="MobiDB-lite"/>
    </source>
</evidence>
<sequence length="372" mass="40101">MADAGVREKRQEGKGYPLQQAPAVSVLPSKTSSTPHYIPAHGGQVQKIMQMFADAPQPFVDLSTGISPFAYPAKLPDLSALHTLPEEAEEAALQHAAAVAYGISDASMVVAGGGSQSLIALLPRVLKAERACILGPTYSGHVQAWKQNGISVSEVSTFADLQLAAQQKNTVCIVCNPNNPDGRLIYASHLLDLANTCQAAGSWLVVDEAFADITGQSVAPALPHPALLVLRSFGKTYGLPGIRLGFLLAQPSMAAYARDLLGSWPVSTIGLSVGCQALLDREWLRQASTKLCAANSRLKKLLTKSGLNHKGQAVLFELVECERAADLWQHLCRQGIVTRIFPYNAHWLRMGLPASEQQWHRLEEALLDWCAL</sequence>
<dbReference type="UniPathway" id="UPA00148"/>
<keyword evidence="7" id="KW-0456">Lyase</keyword>
<feature type="region of interest" description="Disordered" evidence="10">
    <location>
        <begin position="1"/>
        <end position="23"/>
    </location>
</feature>
<organism evidence="12 13">
    <name type="scientific">Acetobacter pasteurianus</name>
    <name type="common">Acetobacter turbidans</name>
    <dbReference type="NCBI Taxonomy" id="438"/>
    <lineage>
        <taxon>Bacteria</taxon>
        <taxon>Pseudomonadati</taxon>
        <taxon>Pseudomonadota</taxon>
        <taxon>Alphaproteobacteria</taxon>
        <taxon>Acetobacterales</taxon>
        <taxon>Acetobacteraceae</taxon>
        <taxon>Acetobacter</taxon>
    </lineage>
</organism>
<dbReference type="InterPro" id="IPR004839">
    <property type="entry name" value="Aminotransferase_I/II_large"/>
</dbReference>
<evidence type="ECO:0000256" key="6">
    <source>
        <dbReference type="ARBA" id="ARBA00022898"/>
    </source>
</evidence>
<dbReference type="NCBIfam" id="TIGR01140">
    <property type="entry name" value="L_thr_O3P_dcar"/>
    <property type="match status" value="1"/>
</dbReference>
<dbReference type="GO" id="GO:0009236">
    <property type="term" value="P:cobalamin biosynthetic process"/>
    <property type="evidence" value="ECO:0007669"/>
    <property type="project" value="UniProtKB-UniPathway"/>
</dbReference>
<dbReference type="EC" id="4.1.1.81" evidence="4"/>
<evidence type="ECO:0000313" key="13">
    <source>
        <dbReference type="Proteomes" id="UP000093796"/>
    </source>
</evidence>
<evidence type="ECO:0000256" key="1">
    <source>
        <dbReference type="ARBA" id="ARBA00001933"/>
    </source>
</evidence>
<dbReference type="Gene3D" id="3.90.1150.10">
    <property type="entry name" value="Aspartate Aminotransferase, domain 1"/>
    <property type="match status" value="1"/>
</dbReference>
<dbReference type="EMBL" id="LYUD01000174">
    <property type="protein sequence ID" value="OAZ58478.1"/>
    <property type="molecule type" value="Genomic_DNA"/>
</dbReference>
<feature type="domain" description="Aminotransferase class I/classII large" evidence="11">
    <location>
        <begin position="93"/>
        <end position="355"/>
    </location>
</feature>
<keyword evidence="5" id="KW-0169">Cobalamin biosynthesis</keyword>
<gene>
    <name evidence="12" type="ORF">SRCM100623_03004</name>
</gene>